<sequence length="252" mass="28580">MSRRRKNRKSHVLAIIEILFSLILLLVILGVLAYFLCPLTDVAVEGTDLYTSDQVSEYILDDKYSTNTIYAFLKNKLFPKGDAEFIESFDVKITGMHSITIVCNEKPILGYISEEDGNYIYFNYDGSITEISASYIDRGYMQVEGVTCEEPEVGMTLPIGDDQIGYLTSLIKILQKNDIMPNVVSYDENSHITLKYDTYNISLGSSVYLEEKIDRALKILPQIEGLQGTLHLENYSTQNTDIVFEKDTEVVE</sequence>
<dbReference type="Proteomes" id="UP000182321">
    <property type="component" value="Unassembled WGS sequence"/>
</dbReference>
<reference evidence="3" key="1">
    <citation type="submission" date="2016-10" db="EMBL/GenBank/DDBJ databases">
        <authorList>
            <person name="Varghese N."/>
        </authorList>
    </citation>
    <scope>NUCLEOTIDE SEQUENCE [LARGE SCALE GENOMIC DNA]</scope>
    <source>
        <strain evidence="3">ACV-9</strain>
    </source>
</reference>
<gene>
    <name evidence="2" type="ORF">SAMN02910377_01449</name>
</gene>
<keyword evidence="2" id="KW-0131">Cell cycle</keyword>
<feature type="transmembrane region" description="Helical" evidence="1">
    <location>
        <begin position="12"/>
        <end position="36"/>
    </location>
</feature>
<proteinExistence type="predicted"/>
<protein>
    <submittedName>
        <fullName evidence="2">Cell division protein FtsQ</fullName>
    </submittedName>
</protein>
<dbReference type="GO" id="GO:0051301">
    <property type="term" value="P:cell division"/>
    <property type="evidence" value="ECO:0007669"/>
    <property type="project" value="UniProtKB-KW"/>
</dbReference>
<evidence type="ECO:0000313" key="3">
    <source>
        <dbReference type="Proteomes" id="UP000182321"/>
    </source>
</evidence>
<name>A0A1H7ISJ7_9FIRM</name>
<evidence type="ECO:0000256" key="1">
    <source>
        <dbReference type="SAM" id="Phobius"/>
    </source>
</evidence>
<dbReference type="EMBL" id="FNZX01000008">
    <property type="protein sequence ID" value="SEK65378.1"/>
    <property type="molecule type" value="Genomic_DNA"/>
</dbReference>
<keyword evidence="3" id="KW-1185">Reference proteome</keyword>
<dbReference type="AlphaFoldDB" id="A0A1H7ISJ7"/>
<evidence type="ECO:0000313" key="2">
    <source>
        <dbReference type="EMBL" id="SEK65378.1"/>
    </source>
</evidence>
<organism evidence="2 3">
    <name type="scientific">Pseudobutyrivibrio ruminis</name>
    <dbReference type="NCBI Taxonomy" id="46206"/>
    <lineage>
        <taxon>Bacteria</taxon>
        <taxon>Bacillati</taxon>
        <taxon>Bacillota</taxon>
        <taxon>Clostridia</taxon>
        <taxon>Lachnospirales</taxon>
        <taxon>Lachnospiraceae</taxon>
        <taxon>Pseudobutyrivibrio</taxon>
    </lineage>
</organism>
<keyword evidence="1" id="KW-0812">Transmembrane</keyword>
<accession>A0A1H7ISJ7</accession>
<keyword evidence="2" id="KW-0132">Cell division</keyword>
<keyword evidence="1" id="KW-1133">Transmembrane helix</keyword>
<keyword evidence="1" id="KW-0472">Membrane</keyword>